<reference evidence="1" key="1">
    <citation type="journal article" date="2015" name="Genome Biol. Evol.">
        <title>Organellar Genomes of White Spruce (Picea glauca): Assembly and Annotation.</title>
        <authorList>
            <person name="Jackman S.D."/>
            <person name="Warren R.L."/>
            <person name="Gibb E.A."/>
            <person name="Vandervalk B.P."/>
            <person name="Mohamadi H."/>
            <person name="Chu J."/>
            <person name="Raymond A."/>
            <person name="Pleasance S."/>
            <person name="Coope R."/>
            <person name="Wildung M.R."/>
            <person name="Ritland C.E."/>
            <person name="Bousquet J."/>
            <person name="Jones S.J."/>
            <person name="Bohlmann J."/>
            <person name="Birol I."/>
        </authorList>
    </citation>
    <scope>NUCLEOTIDE SEQUENCE [LARGE SCALE GENOMIC DNA]</scope>
    <source>
        <tissue evidence="1">Flushing bud</tissue>
    </source>
</reference>
<comment type="caution">
    <text evidence="1">The sequence shown here is derived from an EMBL/GenBank/DDBJ whole genome shotgun (WGS) entry which is preliminary data.</text>
</comment>
<accession>A0A117NII8</accession>
<geneLocation type="mitochondrion" evidence="1"/>
<evidence type="ECO:0000313" key="1">
    <source>
        <dbReference type="EMBL" id="KUM50030.1"/>
    </source>
</evidence>
<name>A0A117NII8_PICGL</name>
<gene>
    <name evidence="1" type="ORF">ABT39_MTgene3258</name>
</gene>
<protein>
    <submittedName>
        <fullName evidence="1">Uncharacterized protein</fullName>
    </submittedName>
</protein>
<dbReference type="AlphaFoldDB" id="A0A117NII8"/>
<dbReference type="EMBL" id="LKAM01000002">
    <property type="protein sequence ID" value="KUM50030.1"/>
    <property type="molecule type" value="Genomic_DNA"/>
</dbReference>
<sequence length="80" mass="9665">MSGLYVLIMPKLMLSLKLRYYHVSRFRMHLFLLYLELMPHSRYLLELFRMELELSQLDLLLCLYVELTQMLMLLVIGPTI</sequence>
<proteinExistence type="predicted"/>
<organism evidence="1">
    <name type="scientific">Picea glauca</name>
    <name type="common">White spruce</name>
    <name type="synonym">Pinus glauca</name>
    <dbReference type="NCBI Taxonomy" id="3330"/>
    <lineage>
        <taxon>Eukaryota</taxon>
        <taxon>Viridiplantae</taxon>
        <taxon>Streptophyta</taxon>
        <taxon>Embryophyta</taxon>
        <taxon>Tracheophyta</taxon>
        <taxon>Spermatophyta</taxon>
        <taxon>Pinopsida</taxon>
        <taxon>Pinidae</taxon>
        <taxon>Conifers I</taxon>
        <taxon>Pinales</taxon>
        <taxon>Pinaceae</taxon>
        <taxon>Picea</taxon>
    </lineage>
</organism>
<keyword evidence="1" id="KW-0496">Mitochondrion</keyword>